<evidence type="ECO:0000313" key="4">
    <source>
        <dbReference type="Proteomes" id="UP001554427"/>
    </source>
</evidence>
<accession>A0ABV3MVI6</accession>
<dbReference type="InterPro" id="IPR021225">
    <property type="entry name" value="Tlde1_dom"/>
</dbReference>
<feature type="domain" description="Tlde1" evidence="2">
    <location>
        <begin position="31"/>
        <end position="131"/>
    </location>
</feature>
<dbReference type="Proteomes" id="UP001554427">
    <property type="component" value="Unassembled WGS sequence"/>
</dbReference>
<evidence type="ECO:0000256" key="1">
    <source>
        <dbReference type="SAM" id="MobiDB-lite"/>
    </source>
</evidence>
<proteinExistence type="predicted"/>
<protein>
    <submittedName>
        <fullName evidence="3">Tlde1 domain-containing protein</fullName>
    </submittedName>
</protein>
<comment type="caution">
    <text evidence="3">The sequence shown here is derived from an EMBL/GenBank/DDBJ whole genome shotgun (WGS) entry which is preliminary data.</text>
</comment>
<reference evidence="3 4" key="1">
    <citation type="submission" date="2024-06" db="EMBL/GenBank/DDBJ databases">
        <title>Aliikangiella maris sp. nov., sp. nov., a phycosphere bacterium isolated from seawater and ecosystem role in Phaeocystis globosa blooms.</title>
        <authorList>
            <person name="Li F."/>
        </authorList>
    </citation>
    <scope>NUCLEOTIDE SEQUENCE [LARGE SCALE GENOMIC DNA]</scope>
    <source>
        <strain evidence="3 4">GXAS 306</strain>
    </source>
</reference>
<feature type="non-terminal residue" evidence="3">
    <location>
        <position position="1"/>
    </location>
</feature>
<evidence type="ECO:0000259" key="2">
    <source>
        <dbReference type="Pfam" id="PF10908"/>
    </source>
</evidence>
<feature type="compositionally biased region" description="Basic and acidic residues" evidence="1">
    <location>
        <begin position="36"/>
        <end position="48"/>
    </location>
</feature>
<feature type="region of interest" description="Disordered" evidence="1">
    <location>
        <begin position="27"/>
        <end position="57"/>
    </location>
</feature>
<dbReference type="Pfam" id="PF10908">
    <property type="entry name" value="Tlde1_dom"/>
    <property type="match status" value="1"/>
</dbReference>
<keyword evidence="4" id="KW-1185">Reference proteome</keyword>
<sequence length="137" mass="15338">ISGHKVRCVSDNVEVKDGKEVREVKEVGPKDVFSGKGKDMNDPSRTDNKNTGPIPPGKYEMEWSAKYGGSYWLKEGWLAAQLCSRLGWGRCEFFLHKGNDSDGCITVDPDNSEAMKQFNDLMDMLSKESKNTMEVTP</sequence>
<name>A0ABV3MVI6_9GAMM</name>
<organism evidence="3 4">
    <name type="scientific">Aliikangiella maris</name>
    <dbReference type="NCBI Taxonomy" id="3162458"/>
    <lineage>
        <taxon>Bacteria</taxon>
        <taxon>Pseudomonadati</taxon>
        <taxon>Pseudomonadota</taxon>
        <taxon>Gammaproteobacteria</taxon>
        <taxon>Oceanospirillales</taxon>
        <taxon>Pleioneaceae</taxon>
        <taxon>Aliikangiella</taxon>
    </lineage>
</organism>
<dbReference type="EMBL" id="JBFDAH010000108">
    <property type="protein sequence ID" value="MEW4368213.1"/>
    <property type="molecule type" value="Genomic_DNA"/>
</dbReference>
<evidence type="ECO:0000313" key="3">
    <source>
        <dbReference type="EMBL" id="MEW4368213.1"/>
    </source>
</evidence>
<gene>
    <name evidence="3" type="ORF">ABVT42_22345</name>
</gene>
<dbReference type="RefSeq" id="WP_367024548.1">
    <property type="nucleotide sequence ID" value="NZ_JBFDAH010000108.1"/>
</dbReference>